<keyword evidence="3" id="KW-1185">Reference proteome</keyword>
<protein>
    <submittedName>
        <fullName evidence="2">DUF2075 domain-containing protein</fullName>
    </submittedName>
</protein>
<dbReference type="Pfam" id="PF01541">
    <property type="entry name" value="GIY-YIG"/>
    <property type="match status" value="1"/>
</dbReference>
<organism evidence="2 3">
    <name type="scientific">Bifidobacterium colobi</name>
    <dbReference type="NCBI Taxonomy" id="2809026"/>
    <lineage>
        <taxon>Bacteria</taxon>
        <taxon>Bacillati</taxon>
        <taxon>Actinomycetota</taxon>
        <taxon>Actinomycetes</taxon>
        <taxon>Bifidobacteriales</taxon>
        <taxon>Bifidobacteriaceae</taxon>
        <taxon>Bifidobacterium</taxon>
    </lineage>
</organism>
<accession>A0ABS5UXC7</accession>
<dbReference type="SUPFAM" id="SSF52540">
    <property type="entry name" value="P-loop containing nucleoside triphosphate hydrolases"/>
    <property type="match status" value="2"/>
</dbReference>
<dbReference type="Proteomes" id="UP000711736">
    <property type="component" value="Unassembled WGS sequence"/>
</dbReference>
<comment type="caution">
    <text evidence="2">The sequence shown here is derived from an EMBL/GenBank/DDBJ whole genome shotgun (WGS) entry which is preliminary data.</text>
</comment>
<evidence type="ECO:0000259" key="1">
    <source>
        <dbReference type="PROSITE" id="PS50164"/>
    </source>
</evidence>
<reference evidence="2 3" key="1">
    <citation type="journal article" date="2021" name="Environ. Microbiol.">
        <title>Genetic insights into the dark matter of the mammalian gut microbiota through targeted genome reconstruction.</title>
        <authorList>
            <person name="Lugli G.A."/>
            <person name="Alessandri G."/>
            <person name="Milani C."/>
            <person name="Viappiani A."/>
            <person name="Fontana F."/>
            <person name="Tarracchini C."/>
            <person name="Mancabelli L."/>
            <person name="Argentini C."/>
            <person name="Ruiz L."/>
            <person name="Margolles A."/>
            <person name="van Sinderen D."/>
            <person name="Turroni F."/>
            <person name="Ventura M."/>
        </authorList>
    </citation>
    <scope>NUCLEOTIDE SEQUENCE [LARGE SCALE GENOMIC DNA]</scope>
    <source>
        <strain evidence="2 3">LC6</strain>
    </source>
</reference>
<evidence type="ECO:0000313" key="3">
    <source>
        <dbReference type="Proteomes" id="UP000711736"/>
    </source>
</evidence>
<dbReference type="InterPro" id="IPR027417">
    <property type="entry name" value="P-loop_NTPase"/>
</dbReference>
<name>A0ABS5UXC7_9BIFI</name>
<feature type="domain" description="GIY-YIG" evidence="1">
    <location>
        <begin position="49"/>
        <end position="149"/>
    </location>
</feature>
<dbReference type="Pfam" id="PF09848">
    <property type="entry name" value="SLFN-g3_helicase"/>
    <property type="match status" value="1"/>
</dbReference>
<dbReference type="EMBL" id="JAFEJU010000004">
    <property type="protein sequence ID" value="MBT1175291.1"/>
    <property type="molecule type" value="Genomic_DNA"/>
</dbReference>
<dbReference type="CDD" id="cd10439">
    <property type="entry name" value="GIY-YIG_COG3410"/>
    <property type="match status" value="1"/>
</dbReference>
<dbReference type="Gene3D" id="3.40.50.300">
    <property type="entry name" value="P-loop containing nucleotide triphosphate hydrolases"/>
    <property type="match status" value="1"/>
</dbReference>
<gene>
    <name evidence="2" type="ORF">JS530_07230</name>
</gene>
<dbReference type="InterPro" id="IPR000305">
    <property type="entry name" value="GIY-YIG_endonuc"/>
</dbReference>
<sequence length="719" mass="81843">MKPIIVKLPYGRYGKADFEKALNETKGGISARKLVKDSELENTMLYLLAYPTVYIVCSETRNRYSAKNEYTAYVGETNNIRQRTKEHLSADARKRDDWRFVFESVSKNADAVQQYVISHPMFNKSLTLDVENRLMHYMSSTESVKKLNNRRTNAQGAYYTSNHFDEIFSKIWLRLHRSDPELFPAEEIIRDSALFKASPFHKLSEQQMDAEEAILERLNLILELGKGNTHVVSNPQLIFVQGAAGTGKTVLLSHLFYRIATEIGIQGNTYSEDEEQQALSHTYTDDLSAYILVNHKEQVHVYNQIALKLGLQKKPNEVVMLPSQFINRFSETNGHGRGLPDKPKGKADIVLIDEAHLLTTQGTQGYSGKNQLYDILKRARIVIAVFDPDQILQSRQQWHRAVLQRLLLDTKASNDKASNDDIGKISKPDTVSLGEEDGLSTISIDVSHIRLAQQFRIDASDEVVQWIDHFVAGGQDLGPIPRDRVPHSSNGELCRQPYEIKVFDSPIELFNAIVEKTRESAGGWNGVGLSRVLATYDWRYSTSSNDGDPNGFWNVAMHCDDSGHWHMGLADNDKEGYIPGDTNPHRFCKPWNYQLTDPSPKGIDKNLSWAEKDYTINEIGSTFTIQGFDLNFAGVIIGPSVQYRNGKTVFNPQESHNYLATNKRKDLEEDYSKQKEHYSMQNIRHELNVLLKRGVHGLYLFAVDEELQQRLKECYTSAR</sequence>
<dbReference type="PROSITE" id="PS50164">
    <property type="entry name" value="GIY_YIG"/>
    <property type="match status" value="1"/>
</dbReference>
<dbReference type="InterPro" id="IPR018647">
    <property type="entry name" value="SLFN_3-like_DNA/RNA_helicase"/>
</dbReference>
<proteinExistence type="predicted"/>
<evidence type="ECO:0000313" key="2">
    <source>
        <dbReference type="EMBL" id="MBT1175291.1"/>
    </source>
</evidence>